<organism evidence="1 2">
    <name type="scientific">Sesamum alatum</name>
    <dbReference type="NCBI Taxonomy" id="300844"/>
    <lineage>
        <taxon>Eukaryota</taxon>
        <taxon>Viridiplantae</taxon>
        <taxon>Streptophyta</taxon>
        <taxon>Embryophyta</taxon>
        <taxon>Tracheophyta</taxon>
        <taxon>Spermatophyta</taxon>
        <taxon>Magnoliopsida</taxon>
        <taxon>eudicotyledons</taxon>
        <taxon>Gunneridae</taxon>
        <taxon>Pentapetalae</taxon>
        <taxon>asterids</taxon>
        <taxon>lamiids</taxon>
        <taxon>Lamiales</taxon>
        <taxon>Pedaliaceae</taxon>
        <taxon>Sesamum</taxon>
    </lineage>
</organism>
<reference evidence="1" key="2">
    <citation type="journal article" date="2024" name="Plant">
        <title>Genomic evolution and insights into agronomic trait innovations of Sesamum species.</title>
        <authorList>
            <person name="Miao H."/>
            <person name="Wang L."/>
            <person name="Qu L."/>
            <person name="Liu H."/>
            <person name="Sun Y."/>
            <person name="Le M."/>
            <person name="Wang Q."/>
            <person name="Wei S."/>
            <person name="Zheng Y."/>
            <person name="Lin W."/>
            <person name="Duan Y."/>
            <person name="Cao H."/>
            <person name="Xiong S."/>
            <person name="Wang X."/>
            <person name="Wei L."/>
            <person name="Li C."/>
            <person name="Ma Q."/>
            <person name="Ju M."/>
            <person name="Zhao R."/>
            <person name="Li G."/>
            <person name="Mu C."/>
            <person name="Tian Q."/>
            <person name="Mei H."/>
            <person name="Zhang T."/>
            <person name="Gao T."/>
            <person name="Zhang H."/>
        </authorList>
    </citation>
    <scope>NUCLEOTIDE SEQUENCE</scope>
    <source>
        <strain evidence="1">3651</strain>
    </source>
</reference>
<evidence type="ECO:0000313" key="1">
    <source>
        <dbReference type="EMBL" id="KAK4412855.1"/>
    </source>
</evidence>
<dbReference type="Proteomes" id="UP001293254">
    <property type="component" value="Unassembled WGS sequence"/>
</dbReference>
<keyword evidence="2" id="KW-1185">Reference proteome</keyword>
<reference evidence="1" key="1">
    <citation type="submission" date="2020-06" db="EMBL/GenBank/DDBJ databases">
        <authorList>
            <person name="Li T."/>
            <person name="Hu X."/>
            <person name="Zhang T."/>
            <person name="Song X."/>
            <person name="Zhang H."/>
            <person name="Dai N."/>
            <person name="Sheng W."/>
            <person name="Hou X."/>
            <person name="Wei L."/>
        </authorList>
    </citation>
    <scope>NUCLEOTIDE SEQUENCE</scope>
    <source>
        <strain evidence="1">3651</strain>
        <tissue evidence="1">Leaf</tissue>
    </source>
</reference>
<dbReference type="EMBL" id="JACGWO010000013">
    <property type="protein sequence ID" value="KAK4412855.1"/>
    <property type="molecule type" value="Genomic_DNA"/>
</dbReference>
<sequence length="195" mass="21714">MLLELEARVGSAVSLHSNYVRGSFAFSRSRAFLTRVGVLGKANSSRHEKAPDRLLTLKMNVSFSRTQPSGSSGDQGYRSFKSDSIYLRTLSGSPLLSLKGSRNYQISFPIRQFPIRQAQQNGAFSITRQSSWRAIPVRFSIDRDIARPKTMSQNDLVSLQATLFRHDQKTFIASSFSFLDANSSCLSSSTSRYGP</sequence>
<evidence type="ECO:0000313" key="2">
    <source>
        <dbReference type="Proteomes" id="UP001293254"/>
    </source>
</evidence>
<dbReference type="AlphaFoldDB" id="A0AAE1XJ23"/>
<comment type="caution">
    <text evidence="1">The sequence shown here is derived from an EMBL/GenBank/DDBJ whole genome shotgun (WGS) entry which is preliminary data.</text>
</comment>
<accession>A0AAE1XJ23</accession>
<protein>
    <submittedName>
        <fullName evidence="1">Uncharacterized protein</fullName>
    </submittedName>
</protein>
<name>A0AAE1XJ23_9LAMI</name>
<gene>
    <name evidence="1" type="ORF">Salat_2932700</name>
</gene>
<proteinExistence type="predicted"/>